<keyword evidence="7" id="KW-1185">Reference proteome</keyword>
<dbReference type="InterPro" id="IPR015797">
    <property type="entry name" value="NUDIX_hydrolase-like_dom_sf"/>
</dbReference>
<evidence type="ECO:0000256" key="4">
    <source>
        <dbReference type="RuleBase" id="RU003476"/>
    </source>
</evidence>
<gene>
    <name evidence="6" type="ORF">KDY119_03195</name>
</gene>
<evidence type="ECO:0000313" key="6">
    <source>
        <dbReference type="EMBL" id="QFU99660.1"/>
    </source>
</evidence>
<keyword evidence="3 4" id="KW-0378">Hydrolase</keyword>
<proteinExistence type="inferred from homology"/>
<comment type="similarity">
    <text evidence="2 4">Belongs to the Nudix hydrolase family.</text>
</comment>
<dbReference type="KEGG" id="lxl:KDY119_03195"/>
<dbReference type="RefSeq" id="WP_083890665.1">
    <property type="nucleotide sequence ID" value="NZ_BAABIH010000016.1"/>
</dbReference>
<accession>A0A5P9QF27</accession>
<dbReference type="AlphaFoldDB" id="A0A5P9QF27"/>
<dbReference type="GO" id="GO:0008854">
    <property type="term" value="F:exodeoxyribonuclease V activity"/>
    <property type="evidence" value="ECO:0007669"/>
    <property type="project" value="UniProtKB-EC"/>
</dbReference>
<dbReference type="PROSITE" id="PS00893">
    <property type="entry name" value="NUDIX_BOX"/>
    <property type="match status" value="1"/>
</dbReference>
<evidence type="ECO:0000256" key="3">
    <source>
        <dbReference type="ARBA" id="ARBA00022801"/>
    </source>
</evidence>
<dbReference type="PROSITE" id="PS51462">
    <property type="entry name" value="NUDIX"/>
    <property type="match status" value="1"/>
</dbReference>
<evidence type="ECO:0000313" key="7">
    <source>
        <dbReference type="Proteomes" id="UP000326702"/>
    </source>
</evidence>
<evidence type="ECO:0000256" key="1">
    <source>
        <dbReference type="ARBA" id="ARBA00001946"/>
    </source>
</evidence>
<organism evidence="6 7">
    <name type="scientific">Luteimicrobium xylanilyticum</name>
    <dbReference type="NCBI Taxonomy" id="1133546"/>
    <lineage>
        <taxon>Bacteria</taxon>
        <taxon>Bacillati</taxon>
        <taxon>Actinomycetota</taxon>
        <taxon>Actinomycetes</taxon>
        <taxon>Micrococcales</taxon>
        <taxon>Luteimicrobium</taxon>
    </lineage>
</organism>
<dbReference type="Pfam" id="PF00293">
    <property type="entry name" value="NUDIX"/>
    <property type="match status" value="1"/>
</dbReference>
<dbReference type="CDD" id="cd02883">
    <property type="entry name" value="NUDIX_Hydrolase"/>
    <property type="match status" value="1"/>
</dbReference>
<dbReference type="OrthoDB" id="9804442at2"/>
<dbReference type="InterPro" id="IPR020476">
    <property type="entry name" value="Nudix_hydrolase"/>
</dbReference>
<protein>
    <submittedName>
        <fullName evidence="6">Exodeoxyribonuclease V</fullName>
        <ecNumber evidence="6">3.1.11.5</ecNumber>
    </submittedName>
</protein>
<dbReference type="InterPro" id="IPR000086">
    <property type="entry name" value="NUDIX_hydrolase_dom"/>
</dbReference>
<reference evidence="6 7" key="1">
    <citation type="submission" date="2019-10" db="EMBL/GenBank/DDBJ databases">
        <title>Genome sequence of Luteimicrobium xylanilyticum HY-24.</title>
        <authorList>
            <person name="Kim D.Y."/>
            <person name="Park H.-Y."/>
        </authorList>
    </citation>
    <scope>NUCLEOTIDE SEQUENCE [LARGE SCALE GENOMIC DNA]</scope>
    <source>
        <strain evidence="6 7">HY-24</strain>
    </source>
</reference>
<evidence type="ECO:0000259" key="5">
    <source>
        <dbReference type="PROSITE" id="PS51462"/>
    </source>
</evidence>
<dbReference type="InterPro" id="IPR020084">
    <property type="entry name" value="NUDIX_hydrolase_CS"/>
</dbReference>
<dbReference type="Gene3D" id="3.90.79.10">
    <property type="entry name" value="Nucleoside Triphosphate Pyrophosphohydrolase"/>
    <property type="match status" value="1"/>
</dbReference>
<dbReference type="EC" id="3.1.11.5" evidence="6"/>
<dbReference type="SUPFAM" id="SSF55811">
    <property type="entry name" value="Nudix"/>
    <property type="match status" value="1"/>
</dbReference>
<dbReference type="PANTHER" id="PTHR43046:SF16">
    <property type="entry name" value="ADP-RIBOSE PYROPHOSPHATASE YJHB-RELATED"/>
    <property type="match status" value="1"/>
</dbReference>
<feature type="domain" description="Nudix hydrolase" evidence="5">
    <location>
        <begin position="1"/>
        <end position="141"/>
    </location>
</feature>
<name>A0A5P9QF27_9MICO</name>
<sequence length="144" mass="15557">MRIRVAAYAVILDADGRQLLSHWNEGPGLTGWTLPGGGLEFGEHPTETVVREVREETGYDVEPGELLGLDTTVIPPERLRDRSGGPMQALRILYRAEITGGTLTPEADGSSDDAGWFTQPEVDALDRVPAVDTARRLAGLLPVP</sequence>
<dbReference type="Proteomes" id="UP000326702">
    <property type="component" value="Chromosome"/>
</dbReference>
<comment type="cofactor">
    <cofactor evidence="1">
        <name>Mg(2+)</name>
        <dbReference type="ChEBI" id="CHEBI:18420"/>
    </cofactor>
</comment>
<dbReference type="EMBL" id="CP045529">
    <property type="protein sequence ID" value="QFU99660.1"/>
    <property type="molecule type" value="Genomic_DNA"/>
</dbReference>
<evidence type="ECO:0000256" key="2">
    <source>
        <dbReference type="ARBA" id="ARBA00005582"/>
    </source>
</evidence>
<dbReference type="PANTHER" id="PTHR43046">
    <property type="entry name" value="GDP-MANNOSE MANNOSYL HYDROLASE"/>
    <property type="match status" value="1"/>
</dbReference>
<dbReference type="PRINTS" id="PR00502">
    <property type="entry name" value="NUDIXFAMILY"/>
</dbReference>